<name>A0ABP7CKQ2_9PSEU</name>
<evidence type="ECO:0000256" key="2">
    <source>
        <dbReference type="SAM" id="SignalP"/>
    </source>
</evidence>
<gene>
    <name evidence="3" type="ORF">GCM10022267_90420</name>
</gene>
<evidence type="ECO:0000313" key="3">
    <source>
        <dbReference type="EMBL" id="GAA3689644.1"/>
    </source>
</evidence>
<dbReference type="PROSITE" id="PS50231">
    <property type="entry name" value="RICIN_B_LECTIN"/>
    <property type="match status" value="1"/>
</dbReference>
<evidence type="ECO:0000256" key="1">
    <source>
        <dbReference type="SAM" id="MobiDB-lite"/>
    </source>
</evidence>
<keyword evidence="4" id="KW-1185">Reference proteome</keyword>
<reference evidence="4" key="1">
    <citation type="journal article" date="2019" name="Int. J. Syst. Evol. Microbiol.">
        <title>The Global Catalogue of Microorganisms (GCM) 10K type strain sequencing project: providing services to taxonomists for standard genome sequencing and annotation.</title>
        <authorList>
            <consortium name="The Broad Institute Genomics Platform"/>
            <consortium name="The Broad Institute Genome Sequencing Center for Infectious Disease"/>
            <person name="Wu L."/>
            <person name="Ma J."/>
        </authorList>
    </citation>
    <scope>NUCLEOTIDE SEQUENCE [LARGE SCALE GENOMIC DNA]</scope>
    <source>
        <strain evidence="4">JCM 17494</strain>
    </source>
</reference>
<evidence type="ECO:0008006" key="5">
    <source>
        <dbReference type="Google" id="ProtNLM"/>
    </source>
</evidence>
<keyword evidence="2" id="KW-0732">Signal</keyword>
<dbReference type="Gene3D" id="2.80.10.50">
    <property type="match status" value="1"/>
</dbReference>
<organism evidence="3 4">
    <name type="scientific">Lentzea roselyniae</name>
    <dbReference type="NCBI Taxonomy" id="531940"/>
    <lineage>
        <taxon>Bacteria</taxon>
        <taxon>Bacillati</taxon>
        <taxon>Actinomycetota</taxon>
        <taxon>Actinomycetes</taxon>
        <taxon>Pseudonocardiales</taxon>
        <taxon>Pseudonocardiaceae</taxon>
        <taxon>Lentzea</taxon>
    </lineage>
</organism>
<comment type="caution">
    <text evidence="3">The sequence shown here is derived from an EMBL/GenBank/DDBJ whole genome shotgun (WGS) entry which is preliminary data.</text>
</comment>
<dbReference type="InterPro" id="IPR035992">
    <property type="entry name" value="Ricin_B-like_lectins"/>
</dbReference>
<proteinExistence type="predicted"/>
<evidence type="ECO:0000313" key="4">
    <source>
        <dbReference type="Proteomes" id="UP001500711"/>
    </source>
</evidence>
<feature type="signal peptide" evidence="2">
    <location>
        <begin position="1"/>
        <end position="30"/>
    </location>
</feature>
<accession>A0ABP7CKQ2</accession>
<feature type="region of interest" description="Disordered" evidence="1">
    <location>
        <begin position="119"/>
        <end position="173"/>
    </location>
</feature>
<dbReference type="SUPFAM" id="SSF50370">
    <property type="entry name" value="Ricin B-like lectins"/>
    <property type="match status" value="1"/>
</dbReference>
<dbReference type="EMBL" id="BAABBE010000083">
    <property type="protein sequence ID" value="GAA3689644.1"/>
    <property type="molecule type" value="Genomic_DNA"/>
</dbReference>
<dbReference type="Proteomes" id="UP001500711">
    <property type="component" value="Unassembled WGS sequence"/>
</dbReference>
<sequence length="173" mass="18736">MTFRGILLRLAGSVTAVALVFTAAPAVATAAPQAESLYWIRFAAGVQRCLDANLEGSVYTHACQDRNTYQQWDNYALGKFRHKRTGLCLAARCAVGVPRVLLGQCQRLDDVVDDEQVHHEQVDGSLPGQRRRPSGGCRTAGLPGGNRIVDHDEADGLTGRWAVREDGPPSTPL</sequence>
<protein>
    <recommendedName>
        <fullName evidence="5">Ricin-type beta-trefoil lectin domain-containing protein</fullName>
    </recommendedName>
</protein>
<feature type="chain" id="PRO_5047043526" description="Ricin-type beta-trefoil lectin domain-containing protein" evidence="2">
    <location>
        <begin position="31"/>
        <end position="173"/>
    </location>
</feature>